<evidence type="ECO:0000256" key="4">
    <source>
        <dbReference type="ARBA" id="ARBA00022729"/>
    </source>
</evidence>
<evidence type="ECO:0000313" key="6">
    <source>
        <dbReference type="EMBL" id="HIW91419.1"/>
    </source>
</evidence>
<dbReference type="GO" id="GO:1902358">
    <property type="term" value="P:sulfate transmembrane transport"/>
    <property type="evidence" value="ECO:0007669"/>
    <property type="project" value="InterPro"/>
</dbReference>
<dbReference type="PANTHER" id="PTHR30368">
    <property type="entry name" value="SULFATE-BINDING PROTEIN"/>
    <property type="match status" value="1"/>
</dbReference>
<comment type="subcellular location">
    <subcellularLocation>
        <location evidence="1">Periplasm</location>
    </subcellularLocation>
</comment>
<dbReference type="InterPro" id="IPR005669">
    <property type="entry name" value="Thiosulph/SO4-bd"/>
</dbReference>
<comment type="similarity">
    <text evidence="2">Belongs to the prokaryotic sulfate-binding protein family.</text>
</comment>
<dbReference type="GO" id="GO:0140104">
    <property type="term" value="F:molecular carrier activity"/>
    <property type="evidence" value="ECO:0007669"/>
    <property type="project" value="InterPro"/>
</dbReference>
<dbReference type="EMBL" id="DXGC01000066">
    <property type="protein sequence ID" value="HIW91419.1"/>
    <property type="molecule type" value="Genomic_DNA"/>
</dbReference>
<organism evidence="6 7">
    <name type="scientific">Candidatus Corynebacterium avicola</name>
    <dbReference type="NCBI Taxonomy" id="2838527"/>
    <lineage>
        <taxon>Bacteria</taxon>
        <taxon>Bacillati</taxon>
        <taxon>Actinomycetota</taxon>
        <taxon>Actinomycetes</taxon>
        <taxon>Mycobacteriales</taxon>
        <taxon>Corynebacteriaceae</taxon>
        <taxon>Corynebacterium</taxon>
    </lineage>
</organism>
<reference evidence="6" key="2">
    <citation type="submission" date="2021-04" db="EMBL/GenBank/DDBJ databases">
        <authorList>
            <person name="Gilroy R."/>
        </authorList>
    </citation>
    <scope>NUCLEOTIDE SEQUENCE</scope>
    <source>
        <strain evidence="6">CHK32-1732</strain>
    </source>
</reference>
<keyword evidence="3" id="KW-0813">Transport</keyword>
<dbReference type="Proteomes" id="UP000824190">
    <property type="component" value="Unassembled WGS sequence"/>
</dbReference>
<comment type="caution">
    <text evidence="6">The sequence shown here is derived from an EMBL/GenBank/DDBJ whole genome shotgun (WGS) entry which is preliminary data.</text>
</comment>
<reference evidence="6" key="1">
    <citation type="journal article" date="2021" name="PeerJ">
        <title>Extensive microbial diversity within the chicken gut microbiome revealed by metagenomics and culture.</title>
        <authorList>
            <person name="Gilroy R."/>
            <person name="Ravi A."/>
            <person name="Getino M."/>
            <person name="Pursley I."/>
            <person name="Horton D.L."/>
            <person name="Alikhan N.F."/>
            <person name="Baker D."/>
            <person name="Gharbi K."/>
            <person name="Hall N."/>
            <person name="Watson M."/>
            <person name="Adriaenssens E.M."/>
            <person name="Foster-Nyarko E."/>
            <person name="Jarju S."/>
            <person name="Secka A."/>
            <person name="Antonio M."/>
            <person name="Oren A."/>
            <person name="Chaudhuri R.R."/>
            <person name="La Ragione R."/>
            <person name="Hildebrand F."/>
            <person name="Pallen M.J."/>
        </authorList>
    </citation>
    <scope>NUCLEOTIDE SEQUENCE</scope>
    <source>
        <strain evidence="6">CHK32-1732</strain>
    </source>
</reference>
<dbReference type="PANTHER" id="PTHR30368:SF2">
    <property type="entry name" value="SULFATE-BINDING PROTEIN"/>
    <property type="match status" value="1"/>
</dbReference>
<evidence type="ECO:0000256" key="3">
    <source>
        <dbReference type="ARBA" id="ARBA00022448"/>
    </source>
</evidence>
<dbReference type="Gene3D" id="3.40.190.10">
    <property type="entry name" value="Periplasmic binding protein-like II"/>
    <property type="match status" value="2"/>
</dbReference>
<keyword evidence="5" id="KW-0574">Periplasm</keyword>
<evidence type="ECO:0000313" key="7">
    <source>
        <dbReference type="Proteomes" id="UP000824190"/>
    </source>
</evidence>
<gene>
    <name evidence="6" type="ORF">H9870_07145</name>
</gene>
<protein>
    <submittedName>
        <fullName evidence="6">Extracellular solute-binding protein</fullName>
    </submittedName>
</protein>
<dbReference type="GO" id="GO:0042597">
    <property type="term" value="C:periplasmic space"/>
    <property type="evidence" value="ECO:0007669"/>
    <property type="project" value="UniProtKB-SubCell"/>
</dbReference>
<dbReference type="Pfam" id="PF13531">
    <property type="entry name" value="SBP_bac_11"/>
    <property type="match status" value="1"/>
</dbReference>
<dbReference type="SUPFAM" id="SSF53850">
    <property type="entry name" value="Periplasmic binding protein-like II"/>
    <property type="match status" value="1"/>
</dbReference>
<keyword evidence="4" id="KW-0732">Signal</keyword>
<evidence type="ECO:0000256" key="5">
    <source>
        <dbReference type="ARBA" id="ARBA00022764"/>
    </source>
</evidence>
<proteinExistence type="inferred from homology"/>
<evidence type="ECO:0000256" key="2">
    <source>
        <dbReference type="ARBA" id="ARBA00006099"/>
    </source>
</evidence>
<accession>A0A9D1RPL7</accession>
<dbReference type="AlphaFoldDB" id="A0A9D1RPL7"/>
<evidence type="ECO:0000256" key="1">
    <source>
        <dbReference type="ARBA" id="ARBA00004418"/>
    </source>
</evidence>
<name>A0A9D1RPL7_9CORY</name>
<sequence length="400" mass="42884">MAFRPSLGGVLAAVGLVAVAGVFVAPGGTIDDPDSADASSGDHRLNIAAYSAPKPGFEALIHGFRETEQGADTGFAESYGASGDQSRKVSRHMPTDLVNFSVEPDLTRLVDSGQIRGDWKENVPDDESERSVPFGSVVSFVTREGNPLGLENWDDLLEPGVEVISPNPASSGSAKWNLLAPYSSWFFQALGGEAALGGASVEDIEAAHDEALSKVSTLVGEHFGIRPKSGREATSSFESGQGDVLLSYENETIELVRTGGVVDYSVPTDTFRIENPVALVDTSDDPDGDLGKATEFRDYLFSDEGEKLWASAGFRPGPDLFNDSTEVIDTLPQEEKDAFRETDTVYTIDQIGEAFTTLYPEYEGKDAWDSWAIVDDVLFNRAEPGSGEDDGAITTIYKAV</sequence>